<comment type="similarity">
    <text evidence="1">Belongs to the TMA16 family.</text>
</comment>
<dbReference type="PANTHER" id="PTHR13349:SF2">
    <property type="entry name" value="TRANSLATION MACHINERY-ASSOCIATED PROTEIN 16"/>
    <property type="match status" value="1"/>
</dbReference>
<accession>F0XEI7</accession>
<proteinExistence type="inferred from homology"/>
<dbReference type="GeneID" id="25974220"/>
<dbReference type="eggNOG" id="ENOG502RY79">
    <property type="taxonomic scope" value="Eukaryota"/>
</dbReference>
<reference evidence="3 4" key="1">
    <citation type="journal article" date="2011" name="Proc. Natl. Acad. Sci. U.S.A.">
        <title>Genome and transcriptome analyses of the mountain pine beetle-fungal symbiont Grosmannia clavigera, a lodgepole pine pathogen.</title>
        <authorList>
            <person name="DiGuistini S."/>
            <person name="Wang Y."/>
            <person name="Liao N.Y."/>
            <person name="Taylor G."/>
            <person name="Tanguay P."/>
            <person name="Feau N."/>
            <person name="Henrissat B."/>
            <person name="Chan S.K."/>
            <person name="Hesse-Orce U."/>
            <person name="Alamouti S.M."/>
            <person name="Tsui C.K.M."/>
            <person name="Docking R.T."/>
            <person name="Levasseur A."/>
            <person name="Haridas S."/>
            <person name="Robertson G."/>
            <person name="Birol I."/>
            <person name="Holt R.A."/>
            <person name="Marra M.A."/>
            <person name="Hamelin R.C."/>
            <person name="Hirst M."/>
            <person name="Jones S.J.M."/>
            <person name="Bohlmann J."/>
            <person name="Breuil C."/>
        </authorList>
    </citation>
    <scope>NUCLEOTIDE SEQUENCE [LARGE SCALE GENOMIC DNA]</scope>
    <source>
        <strain evidence="4">kw1407 / UAMH 11150</strain>
    </source>
</reference>
<dbReference type="GO" id="GO:0005634">
    <property type="term" value="C:nucleus"/>
    <property type="evidence" value="ECO:0007669"/>
    <property type="project" value="TreeGrafter"/>
</dbReference>
<dbReference type="HOGENOM" id="CLU_106785_1_0_1"/>
<dbReference type="OrthoDB" id="270284at2759"/>
<gene>
    <name evidence="3" type="ORF">CMQ_1351</name>
</gene>
<keyword evidence="4" id="KW-1185">Reference proteome</keyword>
<dbReference type="PANTHER" id="PTHR13349">
    <property type="entry name" value="TRANSLATION MACHINERY-ASSOCIATED PROTEIN 16"/>
    <property type="match status" value="1"/>
</dbReference>
<dbReference type="Proteomes" id="UP000007796">
    <property type="component" value="Unassembled WGS sequence"/>
</dbReference>
<dbReference type="EMBL" id="GL629765">
    <property type="protein sequence ID" value="EFX04423.1"/>
    <property type="molecule type" value="Genomic_DNA"/>
</dbReference>
<dbReference type="InParanoid" id="F0XEI7"/>
<dbReference type="InterPro" id="IPR038356">
    <property type="entry name" value="Tma16_sf"/>
</dbReference>
<dbReference type="Pfam" id="PF11176">
    <property type="entry name" value="Tma16"/>
    <property type="match status" value="1"/>
</dbReference>
<dbReference type="STRING" id="655863.F0XEI7"/>
<evidence type="ECO:0000313" key="3">
    <source>
        <dbReference type="EMBL" id="EFX04423.1"/>
    </source>
</evidence>
<evidence type="ECO:0000313" key="4">
    <source>
        <dbReference type="Proteomes" id="UP000007796"/>
    </source>
</evidence>
<feature type="region of interest" description="Disordered" evidence="2">
    <location>
        <begin position="1"/>
        <end position="28"/>
    </location>
</feature>
<evidence type="ECO:0000256" key="2">
    <source>
        <dbReference type="SAM" id="MobiDB-lite"/>
    </source>
</evidence>
<dbReference type="RefSeq" id="XP_014173905.1">
    <property type="nucleotide sequence ID" value="XM_014318430.1"/>
</dbReference>
<evidence type="ECO:0000256" key="1">
    <source>
        <dbReference type="ARBA" id="ARBA00034127"/>
    </source>
</evidence>
<evidence type="ECO:0008006" key="5">
    <source>
        <dbReference type="Google" id="ProtNLM"/>
    </source>
</evidence>
<protein>
    <recommendedName>
        <fullName evidence="5">Translation machinery-associated protein 16</fullName>
    </recommendedName>
</protein>
<feature type="compositionally biased region" description="Basic residues" evidence="2">
    <location>
        <begin position="8"/>
        <end position="17"/>
    </location>
</feature>
<dbReference type="InterPro" id="IPR021346">
    <property type="entry name" value="Tma16"/>
</dbReference>
<sequence length="177" mass="20476">MPSTLEKTRKKIMKKRGALGALHEGSRDSRRLHKALVRDERLEKLAMLRRKHEQPLVERAGHFQQIVLERDNKVLAGDEIDAGIKSFLRRHDEEIEAAKQARRPGRPQTKREDVLKVKIASLEKEFQNGFLIPDLTDEDNVAMLSRWEGSWSQLNCLKWVRITSDGTFRVASFPPKD</sequence>
<dbReference type="Gene3D" id="1.20.1440.170">
    <property type="entry name" value="Translation machinery-associated protein 16-like"/>
    <property type="match status" value="1"/>
</dbReference>
<dbReference type="FunCoup" id="F0XEI7">
    <property type="interactions" value="282"/>
</dbReference>
<dbReference type="AlphaFoldDB" id="F0XEI7"/>
<name>F0XEI7_GROCL</name>
<organism evidence="4">
    <name type="scientific">Grosmannia clavigera (strain kw1407 / UAMH 11150)</name>
    <name type="common">Blue stain fungus</name>
    <name type="synonym">Graphiocladiella clavigera</name>
    <dbReference type="NCBI Taxonomy" id="655863"/>
    <lineage>
        <taxon>Eukaryota</taxon>
        <taxon>Fungi</taxon>
        <taxon>Dikarya</taxon>
        <taxon>Ascomycota</taxon>
        <taxon>Pezizomycotina</taxon>
        <taxon>Sordariomycetes</taxon>
        <taxon>Sordariomycetidae</taxon>
        <taxon>Ophiostomatales</taxon>
        <taxon>Ophiostomataceae</taxon>
        <taxon>Leptographium</taxon>
    </lineage>
</organism>